<sequence length="44" mass="5186">MKRTEAQLAIYEQQLVNDKDNKDLKKKIERAKKVVENTKKNLKG</sequence>
<feature type="coiled-coil region" evidence="1">
    <location>
        <begin position="1"/>
        <end position="41"/>
    </location>
</feature>
<dbReference type="EMBL" id="UINC01000684">
    <property type="protein sequence ID" value="SUZ59532.1"/>
    <property type="molecule type" value="Genomic_DNA"/>
</dbReference>
<reference evidence="2" key="1">
    <citation type="submission" date="2018-05" db="EMBL/GenBank/DDBJ databases">
        <authorList>
            <person name="Lanie J.A."/>
            <person name="Ng W.-L."/>
            <person name="Kazmierczak K.M."/>
            <person name="Andrzejewski T.M."/>
            <person name="Davidsen T.M."/>
            <person name="Wayne K.J."/>
            <person name="Tettelin H."/>
            <person name="Glass J.I."/>
            <person name="Rusch D."/>
            <person name="Podicherti R."/>
            <person name="Tsui H.-C.T."/>
            <person name="Winkler M.E."/>
        </authorList>
    </citation>
    <scope>NUCLEOTIDE SEQUENCE</scope>
</reference>
<gene>
    <name evidence="2" type="ORF">METZ01_LOCUS12386</name>
</gene>
<evidence type="ECO:0000313" key="2">
    <source>
        <dbReference type="EMBL" id="SUZ59532.1"/>
    </source>
</evidence>
<organism evidence="2">
    <name type="scientific">marine metagenome</name>
    <dbReference type="NCBI Taxonomy" id="408172"/>
    <lineage>
        <taxon>unclassified sequences</taxon>
        <taxon>metagenomes</taxon>
        <taxon>ecological metagenomes</taxon>
    </lineage>
</organism>
<name>A0A381NY36_9ZZZZ</name>
<keyword evidence="1" id="KW-0175">Coiled coil</keyword>
<accession>A0A381NY36</accession>
<dbReference type="AlphaFoldDB" id="A0A381NY36"/>
<evidence type="ECO:0000256" key="1">
    <source>
        <dbReference type="SAM" id="Coils"/>
    </source>
</evidence>
<protein>
    <submittedName>
        <fullName evidence="2">Uncharacterized protein</fullName>
    </submittedName>
</protein>
<proteinExistence type="predicted"/>